<dbReference type="KEGG" id="aare:D3093_35150"/>
<proteinExistence type="predicted"/>
<evidence type="ECO:0000313" key="1">
    <source>
        <dbReference type="EMBL" id="QCO00485.1"/>
    </source>
</evidence>
<organism evidence="1 2">
    <name type="scientific">Azospirillum argentinense</name>
    <dbReference type="NCBI Taxonomy" id="2970906"/>
    <lineage>
        <taxon>Bacteria</taxon>
        <taxon>Pseudomonadati</taxon>
        <taxon>Pseudomonadota</taxon>
        <taxon>Alphaproteobacteria</taxon>
        <taxon>Rhodospirillales</taxon>
        <taxon>Azospirillaceae</taxon>
        <taxon>Azospirillum</taxon>
    </lineage>
</organism>
<dbReference type="Proteomes" id="UP000298595">
    <property type="component" value="Plasmid p7"/>
</dbReference>
<keyword evidence="1" id="KW-0614">Plasmid</keyword>
<dbReference type="RefSeq" id="WP_137119178.1">
    <property type="nucleotide sequence ID" value="NZ_CP032328.1"/>
</dbReference>
<accession>A0A4D8PT07</accession>
<dbReference type="AlphaFoldDB" id="A0A4D8PT07"/>
<reference evidence="1 2" key="1">
    <citation type="submission" date="2018-09" db="EMBL/GenBank/DDBJ databases">
        <title>Whole genome based analysis of evolution and adaptive divergence in Indian and Brazilian strains of Azospirillum brasilense.</title>
        <authorList>
            <person name="Singh C."/>
            <person name="Tripathi A.K."/>
        </authorList>
    </citation>
    <scope>NUCLEOTIDE SEQUENCE [LARGE SCALE GENOMIC DNA]</scope>
    <source>
        <strain evidence="1 2">MTCC4035</strain>
        <plasmid evidence="1 2">p7</plasmid>
    </source>
</reference>
<geneLocation type="plasmid" evidence="1 2">
    <name>p7</name>
</geneLocation>
<sequence length="76" mass="8323">MPDFEYSDKSSAEQDIKDLRGALDVTPEIADGKWVMISKAEFEAIRAEAENVIGHLESCINEIEGIEIPEPDDGGS</sequence>
<protein>
    <submittedName>
        <fullName evidence="1">Uncharacterized protein</fullName>
    </submittedName>
</protein>
<evidence type="ECO:0000313" key="2">
    <source>
        <dbReference type="Proteomes" id="UP000298595"/>
    </source>
</evidence>
<dbReference type="EMBL" id="CP032328">
    <property type="protein sequence ID" value="QCO00485.1"/>
    <property type="molecule type" value="Genomic_DNA"/>
</dbReference>
<name>A0A4D8PT07_9PROT</name>
<gene>
    <name evidence="1" type="ORF">D3093_35150</name>
</gene>